<gene>
    <name evidence="2" type="ORF">PXEA_LOCUS20518</name>
</gene>
<dbReference type="EMBL" id="CAAALY010084729">
    <property type="protein sequence ID" value="VEL27078.1"/>
    <property type="molecule type" value="Genomic_DNA"/>
</dbReference>
<name>A0A448X3S7_9PLAT</name>
<organism evidence="2 3">
    <name type="scientific">Protopolystoma xenopodis</name>
    <dbReference type="NCBI Taxonomy" id="117903"/>
    <lineage>
        <taxon>Eukaryota</taxon>
        <taxon>Metazoa</taxon>
        <taxon>Spiralia</taxon>
        <taxon>Lophotrochozoa</taxon>
        <taxon>Platyhelminthes</taxon>
        <taxon>Monogenea</taxon>
        <taxon>Polyopisthocotylea</taxon>
        <taxon>Polystomatidea</taxon>
        <taxon>Polystomatidae</taxon>
        <taxon>Protopolystoma</taxon>
    </lineage>
</organism>
<dbReference type="AlphaFoldDB" id="A0A448X3S7"/>
<feature type="signal peptide" evidence="1">
    <location>
        <begin position="1"/>
        <end position="20"/>
    </location>
</feature>
<sequence length="112" mass="13085">MSTLITCAIVMWLGGHTVEAKERKREREKDRERDFWQTTARLELAEHVSQPVRGDRISRPARREVEEAGTRSRTRSWMIWRRTGTCLRPIGCRVRLRPIVDGGGWREGLQSV</sequence>
<protein>
    <recommendedName>
        <fullName evidence="4">Secreted protein</fullName>
    </recommendedName>
</protein>
<dbReference type="Proteomes" id="UP000784294">
    <property type="component" value="Unassembled WGS sequence"/>
</dbReference>
<accession>A0A448X3S7</accession>
<evidence type="ECO:0000313" key="3">
    <source>
        <dbReference type="Proteomes" id="UP000784294"/>
    </source>
</evidence>
<proteinExistence type="predicted"/>
<comment type="caution">
    <text evidence="2">The sequence shown here is derived from an EMBL/GenBank/DDBJ whole genome shotgun (WGS) entry which is preliminary data.</text>
</comment>
<reference evidence="2" key="1">
    <citation type="submission" date="2018-11" db="EMBL/GenBank/DDBJ databases">
        <authorList>
            <consortium name="Pathogen Informatics"/>
        </authorList>
    </citation>
    <scope>NUCLEOTIDE SEQUENCE</scope>
</reference>
<evidence type="ECO:0000313" key="2">
    <source>
        <dbReference type="EMBL" id="VEL27078.1"/>
    </source>
</evidence>
<keyword evidence="1" id="KW-0732">Signal</keyword>
<evidence type="ECO:0000256" key="1">
    <source>
        <dbReference type="SAM" id="SignalP"/>
    </source>
</evidence>
<evidence type="ECO:0008006" key="4">
    <source>
        <dbReference type="Google" id="ProtNLM"/>
    </source>
</evidence>
<feature type="chain" id="PRO_5019295578" description="Secreted protein" evidence="1">
    <location>
        <begin position="21"/>
        <end position="112"/>
    </location>
</feature>
<keyword evidence="3" id="KW-1185">Reference proteome</keyword>